<keyword evidence="17" id="KW-1185">Reference proteome</keyword>
<dbReference type="RefSeq" id="XP_006814183.1">
    <property type="nucleotide sequence ID" value="XM_006814120.1"/>
</dbReference>
<dbReference type="PROSITE" id="PS51007">
    <property type="entry name" value="CYTC"/>
    <property type="match status" value="1"/>
</dbReference>
<feature type="region of interest" description="Disordered" evidence="14">
    <location>
        <begin position="946"/>
        <end position="983"/>
    </location>
</feature>
<feature type="compositionally biased region" description="Pro residues" evidence="14">
    <location>
        <begin position="959"/>
        <end position="972"/>
    </location>
</feature>
<evidence type="ECO:0000256" key="4">
    <source>
        <dbReference type="ARBA" id="ARBA00022723"/>
    </source>
</evidence>
<keyword evidence="6 15" id="KW-1133">Transmembrane helix</keyword>
<feature type="transmembrane region" description="Helical" evidence="15">
    <location>
        <begin position="349"/>
        <end position="372"/>
    </location>
</feature>
<feature type="transmembrane region" description="Helical" evidence="15">
    <location>
        <begin position="693"/>
        <end position="715"/>
    </location>
</feature>
<evidence type="ECO:0000256" key="10">
    <source>
        <dbReference type="ARBA" id="ARBA00023136"/>
    </source>
</evidence>
<evidence type="ECO:0000256" key="15">
    <source>
        <dbReference type="SAM" id="Phobius"/>
    </source>
</evidence>
<dbReference type="InterPro" id="IPR036770">
    <property type="entry name" value="Ankyrin_rpt-contain_sf"/>
</dbReference>
<feature type="domain" description="Cytochrome c" evidence="16">
    <location>
        <begin position="109"/>
        <end position="198"/>
    </location>
</feature>
<organism evidence="17 18">
    <name type="scientific">Saccoglossus kowalevskii</name>
    <name type="common">Acorn worm</name>
    <dbReference type="NCBI Taxonomy" id="10224"/>
    <lineage>
        <taxon>Eukaryota</taxon>
        <taxon>Metazoa</taxon>
        <taxon>Hemichordata</taxon>
        <taxon>Enteropneusta</taxon>
        <taxon>Harrimaniidae</taxon>
        <taxon>Saccoglossus</taxon>
    </lineage>
</organism>
<dbReference type="Pfam" id="PF00520">
    <property type="entry name" value="Ion_trans"/>
    <property type="match status" value="1"/>
</dbReference>
<dbReference type="PANTHER" id="PTHR10117">
    <property type="entry name" value="TRANSIENT RECEPTOR POTENTIAL CHANNEL"/>
    <property type="match status" value="1"/>
</dbReference>
<evidence type="ECO:0000313" key="17">
    <source>
        <dbReference type="Proteomes" id="UP000694865"/>
    </source>
</evidence>
<proteinExistence type="predicted"/>
<dbReference type="InterPro" id="IPR005821">
    <property type="entry name" value="Ion_trans_dom"/>
</dbReference>
<name>A0ABM0M2E2_SACKO</name>
<dbReference type="SUPFAM" id="SSF48403">
    <property type="entry name" value="Ankyrin repeat"/>
    <property type="match status" value="1"/>
</dbReference>
<dbReference type="PANTHER" id="PTHR10117:SF54">
    <property type="entry name" value="TRANSIENT RECEPTOR POTENTIAL-GAMMA PROTEIN"/>
    <property type="match status" value="1"/>
</dbReference>
<dbReference type="Pfam" id="PF00023">
    <property type="entry name" value="Ank"/>
    <property type="match status" value="1"/>
</dbReference>
<dbReference type="InterPro" id="IPR013555">
    <property type="entry name" value="TRP_dom"/>
</dbReference>
<evidence type="ECO:0000256" key="12">
    <source>
        <dbReference type="PROSITE-ProRule" id="PRU00023"/>
    </source>
</evidence>
<dbReference type="PROSITE" id="PS50088">
    <property type="entry name" value="ANK_REPEAT"/>
    <property type="match status" value="1"/>
</dbReference>
<dbReference type="InterPro" id="IPR002153">
    <property type="entry name" value="TRPC_channel"/>
</dbReference>
<evidence type="ECO:0000256" key="1">
    <source>
        <dbReference type="ARBA" id="ARBA00004141"/>
    </source>
</evidence>
<keyword evidence="8 12" id="KW-0040">ANK repeat</keyword>
<keyword evidence="13" id="KW-0349">Heme</keyword>
<evidence type="ECO:0000256" key="14">
    <source>
        <dbReference type="SAM" id="MobiDB-lite"/>
    </source>
</evidence>
<accession>A0ABM0M2E2</accession>
<keyword evidence="2" id="KW-0813">Transport</keyword>
<evidence type="ECO:0000256" key="7">
    <source>
        <dbReference type="ARBA" id="ARBA00023004"/>
    </source>
</evidence>
<dbReference type="Pfam" id="PF08344">
    <property type="entry name" value="TRP_2"/>
    <property type="match status" value="1"/>
</dbReference>
<keyword evidence="11" id="KW-0407">Ion channel</keyword>
<evidence type="ECO:0000256" key="3">
    <source>
        <dbReference type="ARBA" id="ARBA00022692"/>
    </source>
</evidence>
<keyword evidence="4 13" id="KW-0479">Metal-binding</keyword>
<evidence type="ECO:0000313" key="18">
    <source>
        <dbReference type="RefSeq" id="XP_006814183.1"/>
    </source>
</evidence>
<gene>
    <name evidence="18" type="primary">LOC100373612</name>
</gene>
<reference evidence="18" key="1">
    <citation type="submission" date="2025-08" db="UniProtKB">
        <authorList>
            <consortium name="RefSeq"/>
        </authorList>
    </citation>
    <scope>IDENTIFICATION</scope>
    <source>
        <tissue evidence="18">Testes</tissue>
    </source>
</reference>
<protein>
    <submittedName>
        <fullName evidence="18">Short transient receptor potential channel 4-like</fullName>
    </submittedName>
</protein>
<dbReference type="GeneID" id="100373612"/>
<feature type="transmembrane region" description="Helical" evidence="15">
    <location>
        <begin position="317"/>
        <end position="337"/>
    </location>
</feature>
<feature type="repeat" description="ANK" evidence="12">
    <location>
        <begin position="133"/>
        <end position="165"/>
    </location>
</feature>
<evidence type="ECO:0000256" key="6">
    <source>
        <dbReference type="ARBA" id="ARBA00022989"/>
    </source>
</evidence>
<dbReference type="Gene3D" id="1.10.287.70">
    <property type="match status" value="1"/>
</dbReference>
<keyword evidence="5" id="KW-0677">Repeat</keyword>
<keyword evidence="9" id="KW-0406">Ion transport</keyword>
<keyword evidence="10 15" id="KW-0472">Membrane</keyword>
<comment type="subcellular location">
    <subcellularLocation>
        <location evidence="1">Membrane</location>
        <topology evidence="1">Multi-pass membrane protein</topology>
    </subcellularLocation>
</comment>
<dbReference type="Gene3D" id="1.25.40.20">
    <property type="entry name" value="Ankyrin repeat-containing domain"/>
    <property type="match status" value="1"/>
</dbReference>
<dbReference type="InterPro" id="IPR002110">
    <property type="entry name" value="Ankyrin_rpt"/>
</dbReference>
<dbReference type="PROSITE" id="PS50297">
    <property type="entry name" value="ANK_REP_REGION"/>
    <property type="match status" value="1"/>
</dbReference>
<evidence type="ECO:0000256" key="2">
    <source>
        <dbReference type="ARBA" id="ARBA00022448"/>
    </source>
</evidence>
<dbReference type="SMART" id="SM01420">
    <property type="entry name" value="TRP_2"/>
    <property type="match status" value="1"/>
</dbReference>
<evidence type="ECO:0000256" key="5">
    <source>
        <dbReference type="ARBA" id="ARBA00022737"/>
    </source>
</evidence>
<sequence>MTGNSTQKSAEKLFLAAAEKGDKKMLVDALERFPELDINCEDCEGRSALVISIMAGNTDSKLDNSSAPSSKVASGGNVVAVLLERGIDVADSLLQAVDIQIIGSVSIILDHLKGKHLLRECLNCHSLNGDLHPDITPIILAAHHNNYDIIKLLLDNGANIDDPEFYTFKTEQFTLQHSLGLINVYKALASQAYIALTSADPIDTAFELGQKLHQLSKRDYEFRNQYQELADQCEQFASDLLGKVRDSDEQAIVLNHDPEEWLLDGSENKCDEPYKVKRAIKCEQKKFVAHPHCQQHLIEGWYRGLPNWRQQGKVKTLFVIIVIFFCLPVLCLSYVISPENRASKLLRIPYLRFVCHTSSSVWFLVLLGLQAVDWEGIDDNVHGTPDHDKWAFVVKQQQRVSTPSFTEILIIFWILGLTWQECRTLWKKGAKSFMENFQWKVFDFITLSLYWGWIALRVTVTIQEMNRGAGGLSSIDNNLDGFYHKNLNFSFFEQYSEGYFQVPMSDYDSSSSQTEEIDSVISLDSYNDSFTDMDDEDEFEGSATNDLIELRIQMEHMNHQLGKVLTEQKKLESNLTGILTEMTEKMENINEMMESYRVISSQRSTGYPSTQSSQTTRFRGMSSGMYGSQSMNNLEPSARKRWDAFDPVLISEGLFAMAKVLTFLRVIRITVVSMHVGPMQISLGRMMMDIVKFLMIFSLVWFAFSLGLNQLYWYYSFEMKLDCKVRNETQCSQPFGTIPDALNTLFWALFGVSELVSLDIKGADHWFTESVGRILFAAYHVIGMVVLLNVLIAMMSNTYTKVEEDADIQWKYARSRLWVSFFGEGQTVPPPFNVLPSLKCIIDLFKRIRLRMAGKKIIDLKTRKQSMLDIKSKEYQEVVQRLVRRYMFDRRRVGDEDEAFDPVLMQVKQDITGFKYDMFETLSNMDDKMQIMQTRMNDLETIVTSVRDQSTPGAGRGSSPPPTPRTPSPMPPDESTEETMSTVDVTEGPWEEMPSALLPLYEWGHISYIDEVSSLGSRGSRTSFL</sequence>
<feature type="transmembrane region" description="Helical" evidence="15">
    <location>
        <begin position="774"/>
        <end position="794"/>
    </location>
</feature>
<evidence type="ECO:0000256" key="11">
    <source>
        <dbReference type="ARBA" id="ARBA00023303"/>
    </source>
</evidence>
<dbReference type="PRINTS" id="PR01097">
    <property type="entry name" value="TRNSRECEPTRP"/>
</dbReference>
<dbReference type="SMART" id="SM00248">
    <property type="entry name" value="ANK"/>
    <property type="match status" value="2"/>
</dbReference>
<dbReference type="Proteomes" id="UP000694865">
    <property type="component" value="Unplaced"/>
</dbReference>
<keyword evidence="3 15" id="KW-0812">Transmembrane</keyword>
<evidence type="ECO:0000256" key="13">
    <source>
        <dbReference type="PROSITE-ProRule" id="PRU00433"/>
    </source>
</evidence>
<dbReference type="InterPro" id="IPR009056">
    <property type="entry name" value="Cyt_c-like_dom"/>
</dbReference>
<evidence type="ECO:0000259" key="16">
    <source>
        <dbReference type="PROSITE" id="PS51007"/>
    </source>
</evidence>
<evidence type="ECO:0000256" key="8">
    <source>
        <dbReference type="ARBA" id="ARBA00023043"/>
    </source>
</evidence>
<evidence type="ECO:0000256" key="9">
    <source>
        <dbReference type="ARBA" id="ARBA00023065"/>
    </source>
</evidence>
<keyword evidence="7 13" id="KW-0408">Iron</keyword>